<dbReference type="InterPro" id="IPR016181">
    <property type="entry name" value="Acyl_CoA_acyltransferase"/>
</dbReference>
<feature type="region of interest" description="Disordered" evidence="1">
    <location>
        <begin position="171"/>
        <end position="190"/>
    </location>
</feature>
<evidence type="ECO:0000313" key="4">
    <source>
        <dbReference type="Proteomes" id="UP000549971"/>
    </source>
</evidence>
<comment type="caution">
    <text evidence="3">The sequence shown here is derived from an EMBL/GenBank/DDBJ whole genome shotgun (WGS) entry which is preliminary data.</text>
</comment>
<dbReference type="Gene3D" id="3.40.630.30">
    <property type="match status" value="1"/>
</dbReference>
<protein>
    <submittedName>
        <fullName evidence="3">Putative N-acetyltransferase YhbS</fullName>
    </submittedName>
</protein>
<gene>
    <name evidence="3" type="ORF">HDA39_000275</name>
</gene>
<dbReference type="Pfam" id="PF00583">
    <property type="entry name" value="Acetyltransf_1"/>
    <property type="match status" value="1"/>
</dbReference>
<dbReference type="AlphaFoldDB" id="A0A7W9J0T8"/>
<proteinExistence type="predicted"/>
<dbReference type="InterPro" id="IPR000182">
    <property type="entry name" value="GNAT_dom"/>
</dbReference>
<dbReference type="PROSITE" id="PS51186">
    <property type="entry name" value="GNAT"/>
    <property type="match status" value="1"/>
</dbReference>
<keyword evidence="4" id="KW-1185">Reference proteome</keyword>
<dbReference type="RefSeq" id="WP_238355952.1">
    <property type="nucleotide sequence ID" value="NZ_JACHMY010000001.1"/>
</dbReference>
<dbReference type="Proteomes" id="UP000549971">
    <property type="component" value="Unassembled WGS sequence"/>
</dbReference>
<feature type="compositionally biased region" description="Polar residues" evidence="1">
    <location>
        <begin position="180"/>
        <end position="190"/>
    </location>
</feature>
<evidence type="ECO:0000259" key="2">
    <source>
        <dbReference type="PROSITE" id="PS51186"/>
    </source>
</evidence>
<keyword evidence="3" id="KW-0808">Transferase</keyword>
<organism evidence="3 4">
    <name type="scientific">Kribbella italica</name>
    <dbReference type="NCBI Taxonomy" id="1540520"/>
    <lineage>
        <taxon>Bacteria</taxon>
        <taxon>Bacillati</taxon>
        <taxon>Actinomycetota</taxon>
        <taxon>Actinomycetes</taxon>
        <taxon>Propionibacteriales</taxon>
        <taxon>Kribbellaceae</taxon>
        <taxon>Kribbella</taxon>
    </lineage>
</organism>
<dbReference type="GO" id="GO:0016747">
    <property type="term" value="F:acyltransferase activity, transferring groups other than amino-acyl groups"/>
    <property type="evidence" value="ECO:0007669"/>
    <property type="project" value="InterPro"/>
</dbReference>
<sequence length="190" mass="21573">MMVEQATIGDLPVIVAMRQEASDWLAKKGINQWAVAWPNPEAQAERILSSIRAGETWMIRTDDGDTAATVALDSFSDPQLWTESEQAEPALYLHRLIVRRKFAGLGDDIVEWACRRAGQLGNHWVRIDVWTDNVGLHRYYEQRGFKHVRTLELDYPSGALFQRAATDWREQADADKLAEQPQNLPTSSPN</sequence>
<accession>A0A7W9J0T8</accession>
<dbReference type="EMBL" id="JACHMY010000001">
    <property type="protein sequence ID" value="MBB5833541.1"/>
    <property type="molecule type" value="Genomic_DNA"/>
</dbReference>
<feature type="domain" description="N-acetyltransferase" evidence="2">
    <location>
        <begin position="1"/>
        <end position="173"/>
    </location>
</feature>
<dbReference type="SUPFAM" id="SSF55729">
    <property type="entry name" value="Acyl-CoA N-acyltransferases (Nat)"/>
    <property type="match status" value="1"/>
</dbReference>
<evidence type="ECO:0000256" key="1">
    <source>
        <dbReference type="SAM" id="MobiDB-lite"/>
    </source>
</evidence>
<name>A0A7W9J0T8_9ACTN</name>
<reference evidence="3 4" key="1">
    <citation type="submission" date="2020-08" db="EMBL/GenBank/DDBJ databases">
        <title>Sequencing the genomes of 1000 actinobacteria strains.</title>
        <authorList>
            <person name="Klenk H.-P."/>
        </authorList>
    </citation>
    <scope>NUCLEOTIDE SEQUENCE [LARGE SCALE GENOMIC DNA]</scope>
    <source>
        <strain evidence="3 4">DSM 28967</strain>
    </source>
</reference>
<evidence type="ECO:0000313" key="3">
    <source>
        <dbReference type="EMBL" id="MBB5833541.1"/>
    </source>
</evidence>